<proteinExistence type="predicted"/>
<dbReference type="Pfam" id="PF02393">
    <property type="entry name" value="US22"/>
    <property type="match status" value="1"/>
</dbReference>
<name>Q599L9_9BETA</name>
<reference evidence="1" key="1">
    <citation type="submission" date="2005-03" db="EMBL/GenBank/DDBJ databases">
        <title>Molecular analysis of rodent cytomegaloviruses.</title>
        <authorList>
            <person name="Smith L.M."/>
            <person name="Redwood A.J."/>
        </authorList>
    </citation>
    <scope>NUCLEOTIDE SEQUENCE</scope>
</reference>
<accession>Q599L9</accession>
<sequence>MERPVSDNAAAGYVSVLETFSRLLVDSETADERAEAAREFDGSMIWLGFPDDWFLAGGAGKTCWEAYTRRANQLVCCEEILIPLGLCGRTNRPEDPLSLSDYGTRLMLAGTQGRIYVYCSRSDVLYLVARDIEEFARFGLTRRAFTYISGSDAILSPTDVECLNWTATEEVHDTASGREVLVVFAHPEKNDIVHVGYTRALGHGFVELVTPGYGPSALFLAKSPIELRNMWPFRGLNNNEFLSCWKAVSGKLRCAWCLLGVLGYRAPNAQGSEFRAEHVLIVDRFGVVYVLLLYSGFGLVRRVADNVSVLFRIGMVKRLHSGFEFHAKTRRREKLEGASRCPHRIADRLELAREHYKFFCEPTRDVIGYCSWLAQATDRTHTMPWDLRDPNVAARFLKTEAENKNPMTEYEENLTLAIMHVKAVTTTAAERRRGGSSAGKGLARVPCVYRLSFVPAHYILKADREVTDQEIVNARRQYQLYTELIVPAHGRRPYPGQ</sequence>
<dbReference type="EMBL" id="AJ890137">
    <property type="protein sequence ID" value="CAI64576.1"/>
    <property type="molecule type" value="Genomic_DNA"/>
</dbReference>
<protein>
    <submittedName>
        <fullName evidence="1">R141 protein</fullName>
    </submittedName>
</protein>
<organism evidence="1">
    <name type="scientific">Murid betaherpesvirus 2</name>
    <name type="common">Rat cytomegalovirus</name>
    <dbReference type="NCBI Taxonomy" id="28304"/>
    <lineage>
        <taxon>Viruses</taxon>
        <taxon>Duplodnaviria</taxon>
        <taxon>Heunggongvirae</taxon>
        <taxon>Peploviricota</taxon>
        <taxon>Herviviricetes</taxon>
        <taxon>Herpesvirales</taxon>
        <taxon>Orthoherpesviridae</taxon>
        <taxon>Betaherpesvirinae</taxon>
        <taxon>Muromegalovirus</taxon>
        <taxon>Muromegalovirus muridbeta2</taxon>
    </lineage>
</organism>
<gene>
    <name evidence="1" type="primary">r141</name>
</gene>
<evidence type="ECO:0000313" key="1">
    <source>
        <dbReference type="EMBL" id="CAI64576.1"/>
    </source>
</evidence>
<dbReference type="InterPro" id="IPR003360">
    <property type="entry name" value="US22-like"/>
</dbReference>